<sequence length="397" mass="45945">MKLYLFLLFNTISCKLLKKLTSNDTVFLQFLPPDEDVTIATSGDFKQFNAVFETPNPKLIKNYQKQSEAKCNNFRKYNYVIVDQNYTDFKNTVTNLLNEKNLNVHGKYLVILPNLAEVVKYFALLWQNEVYNVVVQTHQGYHTWYPYKHCGEITVRPTNLQEGFLNKIPNKLNCWLRINWSKGSIVVKNPHNDTNPGTFVLIANQLSQTMSAPFQYINSTTDFTKMLLKGEMIKFSEKMVQENTTLALGGFTFGLKLPENNDYTTFVSTMDALILLPPRKTYPKWREFLNFSTTAIVLLVATLILNALTSSVYSIFLVRQRSHLKEKINYHIREIQERGLVQKFEQITCMFTEKKELVKGELIKTLNLDDFVGVFVLLLVGCFLSTIVFVIEKAKHF</sequence>
<evidence type="ECO:0000256" key="3">
    <source>
        <dbReference type="ARBA" id="ARBA00022692"/>
    </source>
</evidence>
<dbReference type="PANTHER" id="PTHR42643">
    <property type="entry name" value="IONOTROPIC RECEPTOR 20A-RELATED"/>
    <property type="match status" value="1"/>
</dbReference>
<evidence type="ECO:0000256" key="1">
    <source>
        <dbReference type="ARBA" id="ARBA00004651"/>
    </source>
</evidence>
<keyword evidence="5 8" id="KW-0472">Membrane</keyword>
<feature type="transmembrane region" description="Helical" evidence="8">
    <location>
        <begin position="371"/>
        <end position="391"/>
    </location>
</feature>
<evidence type="ECO:0000256" key="5">
    <source>
        <dbReference type="ARBA" id="ARBA00023136"/>
    </source>
</evidence>
<evidence type="ECO:0008006" key="11">
    <source>
        <dbReference type="Google" id="ProtNLM"/>
    </source>
</evidence>
<dbReference type="EMBL" id="KQ971345">
    <property type="protein sequence ID" value="EFA05445.1"/>
    <property type="molecule type" value="Genomic_DNA"/>
</dbReference>
<name>D2A603_TRICA</name>
<protein>
    <recommendedName>
        <fullName evidence="11">Ionotropic glutamate receptor C-terminal domain-containing protein</fullName>
    </recommendedName>
</protein>
<gene>
    <name evidence="9" type="primary">GLEAN_15625</name>
    <name evidence="9" type="ORF">TcasGA2_TC015625</name>
</gene>
<reference evidence="9 10" key="2">
    <citation type="journal article" date="2010" name="Nucleic Acids Res.">
        <title>BeetleBase in 2010: revisions to provide comprehensive genomic information for Tribolium castaneum.</title>
        <authorList>
            <person name="Kim H.S."/>
            <person name="Murphy T."/>
            <person name="Xia J."/>
            <person name="Caragea D."/>
            <person name="Park Y."/>
            <person name="Beeman R.W."/>
            <person name="Lorenzen M.D."/>
            <person name="Butcher S."/>
            <person name="Manak J.R."/>
            <person name="Brown S.J."/>
        </authorList>
    </citation>
    <scope>GENOME REANNOTATION</scope>
    <source>
        <strain evidence="9 10">Georgia GA2</strain>
    </source>
</reference>
<evidence type="ECO:0000256" key="7">
    <source>
        <dbReference type="ARBA" id="ARBA00023180"/>
    </source>
</evidence>
<keyword evidence="2" id="KW-1003">Cell membrane</keyword>
<dbReference type="HOGENOM" id="CLU_695100_0_0_1"/>
<keyword evidence="6" id="KW-0675">Receptor</keyword>
<keyword evidence="7" id="KW-0325">Glycoprotein</keyword>
<keyword evidence="4 8" id="KW-1133">Transmembrane helix</keyword>
<dbReference type="PhylomeDB" id="D2A603"/>
<dbReference type="AlphaFoldDB" id="D2A603"/>
<proteinExistence type="predicted"/>
<dbReference type="InterPro" id="IPR052192">
    <property type="entry name" value="Insect_Ionotropic_Sensory_Rcpt"/>
</dbReference>
<evidence type="ECO:0000256" key="4">
    <source>
        <dbReference type="ARBA" id="ARBA00022989"/>
    </source>
</evidence>
<comment type="subcellular location">
    <subcellularLocation>
        <location evidence="1">Cell membrane</location>
        <topology evidence="1">Multi-pass membrane protein</topology>
    </subcellularLocation>
</comment>
<keyword evidence="3 8" id="KW-0812">Transmembrane</keyword>
<accession>D2A603</accession>
<dbReference type="Proteomes" id="UP000007266">
    <property type="component" value="Linkage group 6"/>
</dbReference>
<evidence type="ECO:0000256" key="8">
    <source>
        <dbReference type="SAM" id="Phobius"/>
    </source>
</evidence>
<evidence type="ECO:0000256" key="6">
    <source>
        <dbReference type="ARBA" id="ARBA00023170"/>
    </source>
</evidence>
<evidence type="ECO:0000313" key="10">
    <source>
        <dbReference type="Proteomes" id="UP000007266"/>
    </source>
</evidence>
<evidence type="ECO:0000256" key="2">
    <source>
        <dbReference type="ARBA" id="ARBA00022475"/>
    </source>
</evidence>
<dbReference type="InParanoid" id="D2A603"/>
<feature type="transmembrane region" description="Helical" evidence="8">
    <location>
        <begin position="296"/>
        <end position="318"/>
    </location>
</feature>
<keyword evidence="10" id="KW-1185">Reference proteome</keyword>
<evidence type="ECO:0000313" key="9">
    <source>
        <dbReference type="EMBL" id="EFA05445.1"/>
    </source>
</evidence>
<dbReference type="GO" id="GO:0005886">
    <property type="term" value="C:plasma membrane"/>
    <property type="evidence" value="ECO:0007669"/>
    <property type="project" value="UniProtKB-SubCell"/>
</dbReference>
<dbReference type="PANTHER" id="PTHR42643:SF24">
    <property type="entry name" value="IONOTROPIC RECEPTOR 60A"/>
    <property type="match status" value="1"/>
</dbReference>
<organism evidence="9 10">
    <name type="scientific">Tribolium castaneum</name>
    <name type="common">Red flour beetle</name>
    <dbReference type="NCBI Taxonomy" id="7070"/>
    <lineage>
        <taxon>Eukaryota</taxon>
        <taxon>Metazoa</taxon>
        <taxon>Ecdysozoa</taxon>
        <taxon>Arthropoda</taxon>
        <taxon>Hexapoda</taxon>
        <taxon>Insecta</taxon>
        <taxon>Pterygota</taxon>
        <taxon>Neoptera</taxon>
        <taxon>Endopterygota</taxon>
        <taxon>Coleoptera</taxon>
        <taxon>Polyphaga</taxon>
        <taxon>Cucujiformia</taxon>
        <taxon>Tenebrionidae</taxon>
        <taxon>Tenebrionidae incertae sedis</taxon>
        <taxon>Tribolium</taxon>
    </lineage>
</organism>
<reference evidence="9 10" key="1">
    <citation type="journal article" date="2008" name="Nature">
        <title>The genome of the model beetle and pest Tribolium castaneum.</title>
        <authorList>
            <consortium name="Tribolium Genome Sequencing Consortium"/>
            <person name="Richards S."/>
            <person name="Gibbs R.A."/>
            <person name="Weinstock G.M."/>
            <person name="Brown S.J."/>
            <person name="Denell R."/>
            <person name="Beeman R.W."/>
            <person name="Gibbs R."/>
            <person name="Beeman R.W."/>
            <person name="Brown S.J."/>
            <person name="Bucher G."/>
            <person name="Friedrich M."/>
            <person name="Grimmelikhuijzen C.J."/>
            <person name="Klingler M."/>
            <person name="Lorenzen M."/>
            <person name="Richards S."/>
            <person name="Roth S."/>
            <person name="Schroder R."/>
            <person name="Tautz D."/>
            <person name="Zdobnov E.M."/>
            <person name="Muzny D."/>
            <person name="Gibbs R.A."/>
            <person name="Weinstock G.M."/>
            <person name="Attaway T."/>
            <person name="Bell S."/>
            <person name="Buhay C.J."/>
            <person name="Chandrabose M.N."/>
            <person name="Chavez D."/>
            <person name="Clerk-Blankenburg K.P."/>
            <person name="Cree A."/>
            <person name="Dao M."/>
            <person name="Davis C."/>
            <person name="Chacko J."/>
            <person name="Dinh H."/>
            <person name="Dugan-Rocha S."/>
            <person name="Fowler G."/>
            <person name="Garner T.T."/>
            <person name="Garnes J."/>
            <person name="Gnirke A."/>
            <person name="Hawes A."/>
            <person name="Hernandez J."/>
            <person name="Hines S."/>
            <person name="Holder M."/>
            <person name="Hume J."/>
            <person name="Jhangiani S.N."/>
            <person name="Joshi V."/>
            <person name="Khan Z.M."/>
            <person name="Jackson L."/>
            <person name="Kovar C."/>
            <person name="Kowis A."/>
            <person name="Lee S."/>
            <person name="Lewis L.R."/>
            <person name="Margolis J."/>
            <person name="Morgan M."/>
            <person name="Nazareth L.V."/>
            <person name="Nguyen N."/>
            <person name="Okwuonu G."/>
            <person name="Parker D."/>
            <person name="Richards S."/>
            <person name="Ruiz S.J."/>
            <person name="Santibanez J."/>
            <person name="Savard J."/>
            <person name="Scherer S.E."/>
            <person name="Schneider B."/>
            <person name="Sodergren E."/>
            <person name="Tautz D."/>
            <person name="Vattahil S."/>
            <person name="Villasana D."/>
            <person name="White C.S."/>
            <person name="Wright R."/>
            <person name="Park Y."/>
            <person name="Beeman R.W."/>
            <person name="Lord J."/>
            <person name="Oppert B."/>
            <person name="Lorenzen M."/>
            <person name="Brown S."/>
            <person name="Wang L."/>
            <person name="Savard J."/>
            <person name="Tautz D."/>
            <person name="Richards S."/>
            <person name="Weinstock G."/>
            <person name="Gibbs R.A."/>
            <person name="Liu Y."/>
            <person name="Worley K."/>
            <person name="Weinstock G."/>
            <person name="Elsik C.G."/>
            <person name="Reese J.T."/>
            <person name="Elhaik E."/>
            <person name="Landan G."/>
            <person name="Graur D."/>
            <person name="Arensburger P."/>
            <person name="Atkinson P."/>
            <person name="Beeman R.W."/>
            <person name="Beidler J."/>
            <person name="Brown S.J."/>
            <person name="Demuth J.P."/>
            <person name="Drury D.W."/>
            <person name="Du Y.Z."/>
            <person name="Fujiwara H."/>
            <person name="Lorenzen M."/>
            <person name="Maselli V."/>
            <person name="Osanai M."/>
            <person name="Park Y."/>
            <person name="Robertson H.M."/>
            <person name="Tu Z."/>
            <person name="Wang J.J."/>
            <person name="Wang S."/>
            <person name="Richards S."/>
            <person name="Song H."/>
            <person name="Zhang L."/>
            <person name="Sodergren E."/>
            <person name="Werner D."/>
            <person name="Stanke M."/>
            <person name="Morgenstern B."/>
            <person name="Solovyev V."/>
            <person name="Kosarev P."/>
            <person name="Brown G."/>
            <person name="Chen H.C."/>
            <person name="Ermolaeva O."/>
            <person name="Hlavina W."/>
            <person name="Kapustin Y."/>
            <person name="Kiryutin B."/>
            <person name="Kitts P."/>
            <person name="Maglott D."/>
            <person name="Pruitt K."/>
            <person name="Sapojnikov V."/>
            <person name="Souvorov A."/>
            <person name="Mackey A.J."/>
            <person name="Waterhouse R.M."/>
            <person name="Wyder S."/>
            <person name="Zdobnov E.M."/>
            <person name="Zdobnov E.M."/>
            <person name="Wyder S."/>
            <person name="Kriventseva E.V."/>
            <person name="Kadowaki T."/>
            <person name="Bork P."/>
            <person name="Aranda M."/>
            <person name="Bao R."/>
            <person name="Beermann A."/>
            <person name="Berns N."/>
            <person name="Bolognesi R."/>
            <person name="Bonneton F."/>
            <person name="Bopp D."/>
            <person name="Brown S.J."/>
            <person name="Bucher G."/>
            <person name="Butts T."/>
            <person name="Chaumot A."/>
            <person name="Denell R.E."/>
            <person name="Ferrier D.E."/>
            <person name="Friedrich M."/>
            <person name="Gordon C.M."/>
            <person name="Jindra M."/>
            <person name="Klingler M."/>
            <person name="Lan Q."/>
            <person name="Lattorff H.M."/>
            <person name="Laudet V."/>
            <person name="von Levetsow C."/>
            <person name="Liu Z."/>
            <person name="Lutz R."/>
            <person name="Lynch J.A."/>
            <person name="da Fonseca R.N."/>
            <person name="Posnien N."/>
            <person name="Reuter R."/>
            <person name="Roth S."/>
            <person name="Savard J."/>
            <person name="Schinko J.B."/>
            <person name="Schmitt C."/>
            <person name="Schoppmeier M."/>
            <person name="Schroder R."/>
            <person name="Shippy T.D."/>
            <person name="Simonnet F."/>
            <person name="Marques-Souza H."/>
            <person name="Tautz D."/>
            <person name="Tomoyasu Y."/>
            <person name="Trauner J."/>
            <person name="Van der Zee M."/>
            <person name="Vervoort M."/>
            <person name="Wittkopp N."/>
            <person name="Wimmer E.A."/>
            <person name="Yang X."/>
            <person name="Jones A.K."/>
            <person name="Sattelle D.B."/>
            <person name="Ebert P.R."/>
            <person name="Nelson D."/>
            <person name="Scott J.G."/>
            <person name="Beeman R.W."/>
            <person name="Muthukrishnan S."/>
            <person name="Kramer K.J."/>
            <person name="Arakane Y."/>
            <person name="Beeman R.W."/>
            <person name="Zhu Q."/>
            <person name="Hogenkamp D."/>
            <person name="Dixit R."/>
            <person name="Oppert B."/>
            <person name="Jiang H."/>
            <person name="Zou Z."/>
            <person name="Marshall J."/>
            <person name="Elpidina E."/>
            <person name="Vinokurov K."/>
            <person name="Oppert C."/>
            <person name="Zou Z."/>
            <person name="Evans J."/>
            <person name="Lu Z."/>
            <person name="Zhao P."/>
            <person name="Sumathipala N."/>
            <person name="Altincicek B."/>
            <person name="Vilcinskas A."/>
            <person name="Williams M."/>
            <person name="Hultmark D."/>
            <person name="Hetru C."/>
            <person name="Jiang H."/>
            <person name="Grimmelikhuijzen C.J."/>
            <person name="Hauser F."/>
            <person name="Cazzamali G."/>
            <person name="Williamson M."/>
            <person name="Park Y."/>
            <person name="Li B."/>
            <person name="Tanaka Y."/>
            <person name="Predel R."/>
            <person name="Neupert S."/>
            <person name="Schachtner J."/>
            <person name="Verleyen P."/>
            <person name="Raible F."/>
            <person name="Bork P."/>
            <person name="Friedrich M."/>
            <person name="Walden K.K."/>
            <person name="Robertson H.M."/>
            <person name="Angeli S."/>
            <person name="Foret S."/>
            <person name="Bucher G."/>
            <person name="Schuetz S."/>
            <person name="Maleszka R."/>
            <person name="Wimmer E.A."/>
            <person name="Beeman R.W."/>
            <person name="Lorenzen M."/>
            <person name="Tomoyasu Y."/>
            <person name="Miller S.C."/>
            <person name="Grossmann D."/>
            <person name="Bucher G."/>
        </authorList>
    </citation>
    <scope>NUCLEOTIDE SEQUENCE [LARGE SCALE GENOMIC DNA]</scope>
    <source>
        <strain evidence="9 10">Georgia GA2</strain>
    </source>
</reference>